<evidence type="ECO:0000256" key="12">
    <source>
        <dbReference type="RuleBase" id="RU362015"/>
    </source>
</evidence>
<dbReference type="GO" id="GO:0030248">
    <property type="term" value="F:cellulose binding"/>
    <property type="evidence" value="ECO:0007669"/>
    <property type="project" value="InterPro"/>
</dbReference>
<evidence type="ECO:0000256" key="9">
    <source>
        <dbReference type="ARBA" id="ARBA00023295"/>
    </source>
</evidence>
<dbReference type="SUPFAM" id="SSF57180">
    <property type="entry name" value="Cellulose-binding domain"/>
    <property type="match status" value="1"/>
</dbReference>
<dbReference type="Pfam" id="PF00457">
    <property type="entry name" value="Glyco_hydro_11"/>
    <property type="match status" value="1"/>
</dbReference>
<comment type="caution">
    <text evidence="17">The sequence shown here is derived from an EMBL/GenBank/DDBJ whole genome shotgun (WGS) entry which is preliminary data.</text>
</comment>
<evidence type="ECO:0000256" key="4">
    <source>
        <dbReference type="ARBA" id="ARBA00012590"/>
    </source>
</evidence>
<dbReference type="InterPro" id="IPR013319">
    <property type="entry name" value="GH11/12"/>
</dbReference>
<evidence type="ECO:0000256" key="10">
    <source>
        <dbReference type="ARBA" id="ARBA00023326"/>
    </source>
</evidence>
<feature type="active site" description="Nucleophile" evidence="11">
    <location>
        <position position="128"/>
    </location>
</feature>
<dbReference type="InterPro" id="IPR000254">
    <property type="entry name" value="CBD"/>
</dbReference>
<keyword evidence="10 11" id="KW-0624">Polysaccharide degradation</keyword>
<dbReference type="InterPro" id="IPR033123">
    <property type="entry name" value="GH11_dom"/>
</dbReference>
<keyword evidence="8 11" id="KW-0119">Carbohydrate metabolism</keyword>
<keyword evidence="9 11" id="KW-0326">Glycosidase</keyword>
<evidence type="ECO:0000256" key="14">
    <source>
        <dbReference type="SAM" id="SignalP"/>
    </source>
</evidence>
<sequence length="312" mass="32096">MAFSKIILGLSILSGALAAPVAEPAPMPAHDFDELMTNSTLRAMVRRATAVDYNQDYIASGAGVTYTPNLSSGSFKVTWNTNQDFVTGIGWKTGDDTPITYTGSFSVQSGTPGGLLSVYGWTTNPLVEYYVVENQGNGYSTGGSQKGTLTSDGSTYAVWEHTQSNQPSILGTSTFNQYISLRQTPRSSGTVTLANHFKAWASFGMNLGTMNFQTISVESWSGAGSASLSVSKGAAAASSSAAPAASSSAAPPKSSSAPAKTSSAAPVATSATSSAPAVQKYGQCGGQGYTGSTTCASGSKCTVSNQWYSQCL</sequence>
<feature type="signal peptide" evidence="14">
    <location>
        <begin position="1"/>
        <end position="18"/>
    </location>
</feature>
<keyword evidence="5 11" id="KW-0858">Xylan degradation</keyword>
<evidence type="ECO:0000256" key="6">
    <source>
        <dbReference type="ARBA" id="ARBA00022729"/>
    </source>
</evidence>
<evidence type="ECO:0000256" key="11">
    <source>
        <dbReference type="PROSITE-ProRule" id="PRU01097"/>
    </source>
</evidence>
<dbReference type="PRINTS" id="PR00911">
    <property type="entry name" value="GLHYDRLASE11"/>
</dbReference>
<dbReference type="InterPro" id="IPR001137">
    <property type="entry name" value="Glyco_hydro_11"/>
</dbReference>
<dbReference type="GO" id="GO:0045493">
    <property type="term" value="P:xylan catabolic process"/>
    <property type="evidence" value="ECO:0007669"/>
    <property type="project" value="UniProtKB-UniRule"/>
</dbReference>
<dbReference type="SUPFAM" id="SSF49899">
    <property type="entry name" value="Concanavalin A-like lectins/glucanases"/>
    <property type="match status" value="1"/>
</dbReference>
<organism evidence="17 18">
    <name type="scientific">Elasticomyces elasticus</name>
    <dbReference type="NCBI Taxonomy" id="574655"/>
    <lineage>
        <taxon>Eukaryota</taxon>
        <taxon>Fungi</taxon>
        <taxon>Dikarya</taxon>
        <taxon>Ascomycota</taxon>
        <taxon>Pezizomycotina</taxon>
        <taxon>Dothideomycetes</taxon>
        <taxon>Dothideomycetidae</taxon>
        <taxon>Mycosphaerellales</taxon>
        <taxon>Teratosphaeriaceae</taxon>
        <taxon>Elasticomyces</taxon>
    </lineage>
</organism>
<evidence type="ECO:0000256" key="2">
    <source>
        <dbReference type="ARBA" id="ARBA00004851"/>
    </source>
</evidence>
<dbReference type="EMBL" id="JAVRQU010000019">
    <property type="protein sequence ID" value="KAK5692555.1"/>
    <property type="molecule type" value="Genomic_DNA"/>
</dbReference>
<comment type="catalytic activity">
    <reaction evidence="1 11 12">
        <text>Endohydrolysis of (1-&gt;4)-beta-D-xylosidic linkages in xylans.</text>
        <dbReference type="EC" id="3.2.1.8"/>
    </reaction>
</comment>
<accession>A0AAN7ZRB0</accession>
<comment type="similarity">
    <text evidence="3 11 12">Belongs to the glycosyl hydrolase 11 (cellulase G) family.</text>
</comment>
<dbReference type="PANTHER" id="PTHR46828">
    <property type="entry name" value="ENDO-1,4-BETA-XYLANASE A-RELATED"/>
    <property type="match status" value="1"/>
</dbReference>
<dbReference type="InterPro" id="IPR035971">
    <property type="entry name" value="CBD_sf"/>
</dbReference>
<keyword evidence="7 11" id="KW-0378">Hydrolase</keyword>
<feature type="domain" description="GH11" evidence="16">
    <location>
        <begin position="41"/>
        <end position="231"/>
    </location>
</feature>
<dbReference type="SMART" id="SM00236">
    <property type="entry name" value="fCBD"/>
    <property type="match status" value="1"/>
</dbReference>
<dbReference type="Proteomes" id="UP001310594">
    <property type="component" value="Unassembled WGS sequence"/>
</dbReference>
<keyword evidence="6 14" id="KW-0732">Signal</keyword>
<comment type="pathway">
    <text evidence="2 11 12">Glycan degradation; xylan degradation.</text>
</comment>
<dbReference type="InterPro" id="IPR013320">
    <property type="entry name" value="ConA-like_dom_sf"/>
</dbReference>
<evidence type="ECO:0000256" key="13">
    <source>
        <dbReference type="SAM" id="MobiDB-lite"/>
    </source>
</evidence>
<protein>
    <recommendedName>
        <fullName evidence="4 11">Endo-1,4-beta-xylanase</fullName>
        <ecNumber evidence="4 11">3.2.1.8</ecNumber>
    </recommendedName>
</protein>
<dbReference type="GO" id="GO:0031176">
    <property type="term" value="F:endo-1,4-beta-xylanase activity"/>
    <property type="evidence" value="ECO:0007669"/>
    <property type="project" value="UniProtKB-UniRule"/>
</dbReference>
<evidence type="ECO:0000313" key="17">
    <source>
        <dbReference type="EMBL" id="KAK5692555.1"/>
    </source>
</evidence>
<feature type="domain" description="CBM1" evidence="15">
    <location>
        <begin position="276"/>
        <end position="312"/>
    </location>
</feature>
<name>A0AAN7ZRB0_9PEZI</name>
<evidence type="ECO:0000313" key="18">
    <source>
        <dbReference type="Proteomes" id="UP001310594"/>
    </source>
</evidence>
<feature type="chain" id="PRO_5043003077" description="Endo-1,4-beta-xylanase" evidence="14">
    <location>
        <begin position="19"/>
        <end position="312"/>
    </location>
</feature>
<feature type="active site" description="Proton donor" evidence="11">
    <location>
        <position position="218"/>
    </location>
</feature>
<dbReference type="EC" id="3.2.1.8" evidence="4 11"/>
<dbReference type="Gene3D" id="2.60.120.180">
    <property type="match status" value="1"/>
</dbReference>
<evidence type="ECO:0000256" key="3">
    <source>
        <dbReference type="ARBA" id="ARBA00007792"/>
    </source>
</evidence>
<proteinExistence type="inferred from homology"/>
<evidence type="ECO:0000256" key="8">
    <source>
        <dbReference type="ARBA" id="ARBA00023277"/>
    </source>
</evidence>
<evidence type="ECO:0000256" key="7">
    <source>
        <dbReference type="ARBA" id="ARBA00022801"/>
    </source>
</evidence>
<gene>
    <name evidence="17" type="ORF">LTR97_010866</name>
</gene>
<evidence type="ECO:0000259" key="16">
    <source>
        <dbReference type="PROSITE" id="PS51761"/>
    </source>
</evidence>
<evidence type="ECO:0000259" key="15">
    <source>
        <dbReference type="PROSITE" id="PS51164"/>
    </source>
</evidence>
<evidence type="ECO:0000256" key="1">
    <source>
        <dbReference type="ARBA" id="ARBA00000681"/>
    </source>
</evidence>
<dbReference type="GO" id="GO:0005576">
    <property type="term" value="C:extracellular region"/>
    <property type="evidence" value="ECO:0007669"/>
    <property type="project" value="InterPro"/>
</dbReference>
<dbReference type="Pfam" id="PF00734">
    <property type="entry name" value="CBM_1"/>
    <property type="match status" value="1"/>
</dbReference>
<reference evidence="17" key="1">
    <citation type="submission" date="2023-08" db="EMBL/GenBank/DDBJ databases">
        <title>Black Yeasts Isolated from many extreme environments.</title>
        <authorList>
            <person name="Coleine C."/>
            <person name="Stajich J.E."/>
            <person name="Selbmann L."/>
        </authorList>
    </citation>
    <scope>NUCLEOTIDE SEQUENCE</scope>
    <source>
        <strain evidence="17">CCFEE 5810</strain>
    </source>
</reference>
<feature type="region of interest" description="Disordered" evidence="13">
    <location>
        <begin position="242"/>
        <end position="266"/>
    </location>
</feature>
<dbReference type="PROSITE" id="PS51164">
    <property type="entry name" value="CBM1_2"/>
    <property type="match status" value="1"/>
</dbReference>
<dbReference type="AlphaFoldDB" id="A0AAN7ZRB0"/>
<dbReference type="PROSITE" id="PS00562">
    <property type="entry name" value="CBM1_1"/>
    <property type="match status" value="1"/>
</dbReference>
<dbReference type="PROSITE" id="PS51761">
    <property type="entry name" value="GH11_3"/>
    <property type="match status" value="1"/>
</dbReference>
<evidence type="ECO:0000256" key="5">
    <source>
        <dbReference type="ARBA" id="ARBA00022651"/>
    </source>
</evidence>
<dbReference type="PANTHER" id="PTHR46828:SF4">
    <property type="entry name" value="ENDO-1,4-BETA-XYLANASE"/>
    <property type="match status" value="1"/>
</dbReference>